<evidence type="ECO:0000313" key="3">
    <source>
        <dbReference type="Proteomes" id="UP000050398"/>
    </source>
</evidence>
<reference evidence="2 3" key="1">
    <citation type="submission" date="2015-08" db="EMBL/GenBank/DDBJ databases">
        <title>Draft Genome Sequence of Bacillus vietnamensis UCD-SED5.</title>
        <authorList>
            <person name="Lee R.D."/>
            <person name="Jospin G."/>
            <person name="Lang J.M."/>
            <person name="Coil D.A."/>
            <person name="Eisen J.A."/>
        </authorList>
    </citation>
    <scope>NUCLEOTIDE SEQUENCE [LARGE SCALE GENOMIC DNA]</scope>
    <source>
        <strain evidence="2 3">UCD-SED5</strain>
    </source>
</reference>
<keyword evidence="1" id="KW-0472">Membrane</keyword>
<evidence type="ECO:0008006" key="4">
    <source>
        <dbReference type="Google" id="ProtNLM"/>
    </source>
</evidence>
<feature type="transmembrane region" description="Helical" evidence="1">
    <location>
        <begin position="12"/>
        <end position="35"/>
    </location>
</feature>
<keyword evidence="1" id="KW-0812">Transmembrane</keyword>
<feature type="transmembrane region" description="Helical" evidence="1">
    <location>
        <begin position="77"/>
        <end position="100"/>
    </location>
</feature>
<sequence>MGALLKKGEDNLPWNVLLLRMSAIYGFIGAFLGSHMAGAGSYAFKPIHAHILVVGWLSLFAYSSYYRSYQVPKSSKLAFAHVWTAIIGSIGLTVGMWMYNLNPFNLPAGFTTVFYIVGGSTLLLSFFLFLLMTFKYSESKK</sequence>
<accession>A0A0P6W3J9</accession>
<dbReference type="PATRIC" id="fig|218284.4.peg.2135"/>
<dbReference type="AlphaFoldDB" id="A0A0P6W3J9"/>
<proteinExistence type="predicted"/>
<dbReference type="eggNOG" id="ENOG5032VBH">
    <property type="taxonomic scope" value="Bacteria"/>
</dbReference>
<comment type="caution">
    <text evidence="2">The sequence shown here is derived from an EMBL/GenBank/DDBJ whole genome shotgun (WGS) entry which is preliminary data.</text>
</comment>
<feature type="transmembrane region" description="Helical" evidence="1">
    <location>
        <begin position="112"/>
        <end position="134"/>
    </location>
</feature>
<evidence type="ECO:0000313" key="2">
    <source>
        <dbReference type="EMBL" id="KPL60704.1"/>
    </source>
</evidence>
<keyword evidence="1" id="KW-1133">Transmembrane helix</keyword>
<organism evidence="2 3">
    <name type="scientific">Rossellomorea vietnamensis</name>
    <dbReference type="NCBI Taxonomy" id="218284"/>
    <lineage>
        <taxon>Bacteria</taxon>
        <taxon>Bacillati</taxon>
        <taxon>Bacillota</taxon>
        <taxon>Bacilli</taxon>
        <taxon>Bacillales</taxon>
        <taxon>Bacillaceae</taxon>
        <taxon>Rossellomorea</taxon>
    </lineage>
</organism>
<evidence type="ECO:0000256" key="1">
    <source>
        <dbReference type="SAM" id="Phobius"/>
    </source>
</evidence>
<name>A0A0P6W3J9_9BACI</name>
<dbReference type="Proteomes" id="UP000050398">
    <property type="component" value="Unassembled WGS sequence"/>
</dbReference>
<gene>
    <name evidence="2" type="ORF">AM506_05115</name>
</gene>
<dbReference type="EMBL" id="LIXZ01000003">
    <property type="protein sequence ID" value="KPL60704.1"/>
    <property type="molecule type" value="Genomic_DNA"/>
</dbReference>
<protein>
    <recommendedName>
        <fullName evidence="4">Cbb3-type cytochrome c oxidase subunit I</fullName>
    </recommendedName>
</protein>
<feature type="transmembrane region" description="Helical" evidence="1">
    <location>
        <begin position="47"/>
        <end position="65"/>
    </location>
</feature>
<dbReference type="OrthoDB" id="2452746at2"/>